<evidence type="ECO:0000313" key="2">
    <source>
        <dbReference type="EMBL" id="GAA4659488.1"/>
    </source>
</evidence>
<evidence type="ECO:0000313" key="3">
    <source>
        <dbReference type="Proteomes" id="UP001500192"/>
    </source>
</evidence>
<dbReference type="EMBL" id="BAABIB010000116">
    <property type="protein sequence ID" value="GAA4659488.1"/>
    <property type="molecule type" value="Genomic_DNA"/>
</dbReference>
<accession>A0ABP8VE87</accession>
<gene>
    <name evidence="2" type="ORF">GCM10023214_58960</name>
</gene>
<reference evidence="3" key="1">
    <citation type="journal article" date="2019" name="Int. J. Syst. Evol. Microbiol.">
        <title>The Global Catalogue of Microorganisms (GCM) 10K type strain sequencing project: providing services to taxonomists for standard genome sequencing and annotation.</title>
        <authorList>
            <consortium name="The Broad Institute Genomics Platform"/>
            <consortium name="The Broad Institute Genome Sequencing Center for Infectious Disease"/>
            <person name="Wu L."/>
            <person name="Ma J."/>
        </authorList>
    </citation>
    <scope>NUCLEOTIDE SEQUENCE [LARGE SCALE GENOMIC DNA]</scope>
    <source>
        <strain evidence="3">JCM 18054</strain>
    </source>
</reference>
<sequence>MSRHEGLKDSAEGHVRPGTREQRAKVVPGGDVLLSRGGSGAVTLELSLMTRLEERL</sequence>
<proteinExistence type="predicted"/>
<protein>
    <submittedName>
        <fullName evidence="2">Uncharacterized protein</fullName>
    </submittedName>
</protein>
<feature type="compositionally biased region" description="Basic and acidic residues" evidence="1">
    <location>
        <begin position="1"/>
        <end position="24"/>
    </location>
</feature>
<evidence type="ECO:0000256" key="1">
    <source>
        <dbReference type="SAM" id="MobiDB-lite"/>
    </source>
</evidence>
<keyword evidence="3" id="KW-1185">Reference proteome</keyword>
<feature type="region of interest" description="Disordered" evidence="1">
    <location>
        <begin position="1"/>
        <end position="32"/>
    </location>
</feature>
<name>A0ABP8VE87_9PSEU</name>
<organism evidence="2 3">
    <name type="scientific">Amycolatopsis dongchuanensis</name>
    <dbReference type="NCBI Taxonomy" id="1070866"/>
    <lineage>
        <taxon>Bacteria</taxon>
        <taxon>Bacillati</taxon>
        <taxon>Actinomycetota</taxon>
        <taxon>Actinomycetes</taxon>
        <taxon>Pseudonocardiales</taxon>
        <taxon>Pseudonocardiaceae</taxon>
        <taxon>Amycolatopsis</taxon>
    </lineage>
</organism>
<comment type="caution">
    <text evidence="2">The sequence shown here is derived from an EMBL/GenBank/DDBJ whole genome shotgun (WGS) entry which is preliminary data.</text>
</comment>
<dbReference type="Proteomes" id="UP001500192">
    <property type="component" value="Unassembled WGS sequence"/>
</dbReference>